<reference evidence="1 2" key="1">
    <citation type="submission" date="2011-05" db="EMBL/GenBank/DDBJ databases">
        <title>Complete sequence of Methanotorris igneus Kol 5.</title>
        <authorList>
            <consortium name="US DOE Joint Genome Institute"/>
            <person name="Lucas S."/>
            <person name="Han J."/>
            <person name="Lapidus A."/>
            <person name="Cheng J.-F."/>
            <person name="Goodwin L."/>
            <person name="Pitluck S."/>
            <person name="Peters L."/>
            <person name="Mikhailova N."/>
            <person name="Chertkov O."/>
            <person name="Han C."/>
            <person name="Tapia R."/>
            <person name="Land M."/>
            <person name="Hauser L."/>
            <person name="Kyrpides N."/>
            <person name="Ivanova N."/>
            <person name="Pagani I."/>
            <person name="Sieprawska-Lupa M."/>
            <person name="Whitman W."/>
            <person name="Woyke T."/>
        </authorList>
    </citation>
    <scope>NUCLEOTIDE SEQUENCE [LARGE SCALE GENOMIC DNA]</scope>
    <source>
        <strain evidence="2">DSM 5666 / JCM 11834 / Kol 5</strain>
    </source>
</reference>
<name>F6BF60_METIK</name>
<sequence length="407" mass="49037">MNLITFYEYQEKDIEELKNELNLNEKEEIFNLFKKINGGSEDKIFTLYHNKIKANNYVGFASIKDVSIQILPKIFKNSEEKEYLFLNMLNFAFDLKLEEKEVRAINSLSKAFYEIFIYLFAKSLLEEIKRGIYKEYIKIRGEEKFLKGKLLIEKEIRKLPHQRDRFFVEYFLFDENNLLNQIFYYAVATSLRKTKIRTNKKYLSELMLIFDGIELKKINVEDFKKVKFTRLNNRFKKSFNLAKIVLTSLGELRGEDNVGFFIDMNELFERFICNILKRKFSIGYQEEFNLLKETKYLDKIKQKPDFIVYKNGEVKLVLDAKYKEIEENLSPDILRQIYTYAKKYKVPSALIFPKFKNYNNFKTNVDYCKFFDETELYLLVYNLETLKNNEMDEEFLNAIDKLLNKFW</sequence>
<dbReference type="GeneID" id="10644268"/>
<dbReference type="AlphaFoldDB" id="F6BF60"/>
<keyword evidence="2" id="KW-1185">Reference proteome</keyword>
<accession>F6BF60</accession>
<gene>
    <name evidence="1" type="ordered locus">Metig_1395</name>
</gene>
<dbReference type="STRING" id="880724.Metig_1395"/>
<proteinExistence type="predicted"/>
<protein>
    <submittedName>
        <fullName evidence="1">5-methylcytosine restriction system component-like protein</fullName>
    </submittedName>
</protein>
<dbReference type="PANTHER" id="PTHR38733">
    <property type="entry name" value="PROTEIN MCRC"/>
    <property type="match status" value="1"/>
</dbReference>
<dbReference type="Proteomes" id="UP000009227">
    <property type="component" value="Chromosome"/>
</dbReference>
<dbReference type="PANTHER" id="PTHR38733:SF1">
    <property type="entry name" value="TYPE IV METHYL-DIRECTED RESTRICTION ENZYME ECOKMCRBC"/>
    <property type="match status" value="1"/>
</dbReference>
<dbReference type="OrthoDB" id="62357at2157"/>
<dbReference type="REBASE" id="36260">
    <property type="entry name" value="Mig5McrBCP"/>
</dbReference>
<organism evidence="2">
    <name type="scientific">Methanotorris igneus (strain DSM 5666 / JCM 11834 / Kol 5)</name>
    <dbReference type="NCBI Taxonomy" id="880724"/>
    <lineage>
        <taxon>Archaea</taxon>
        <taxon>Methanobacteriati</taxon>
        <taxon>Methanobacteriota</taxon>
        <taxon>Methanomada group</taxon>
        <taxon>Methanococci</taxon>
        <taxon>Methanococcales</taxon>
        <taxon>Methanocaldococcaceae</taxon>
        <taxon>Methanotorris</taxon>
    </lineage>
</organism>
<evidence type="ECO:0000313" key="1">
    <source>
        <dbReference type="EMBL" id="AEF96930.1"/>
    </source>
</evidence>
<dbReference type="KEGG" id="mig:Metig_1395"/>
<dbReference type="RefSeq" id="WP_013799526.1">
    <property type="nucleotide sequence ID" value="NC_015562.1"/>
</dbReference>
<evidence type="ECO:0000313" key="2">
    <source>
        <dbReference type="Proteomes" id="UP000009227"/>
    </source>
</evidence>
<dbReference type="EMBL" id="CP002737">
    <property type="protein sequence ID" value="AEF96930.1"/>
    <property type="molecule type" value="Genomic_DNA"/>
</dbReference>
<dbReference type="InterPro" id="IPR019292">
    <property type="entry name" value="McrC"/>
</dbReference>
<dbReference type="Pfam" id="PF10117">
    <property type="entry name" value="McrBC"/>
    <property type="match status" value="1"/>
</dbReference>
<dbReference type="HOGENOM" id="CLU_048696_1_2_2"/>